<evidence type="ECO:0000313" key="13">
    <source>
        <dbReference type="Proteomes" id="UP000270296"/>
    </source>
</evidence>
<evidence type="ECO:0000256" key="3">
    <source>
        <dbReference type="ARBA" id="ARBA00022692"/>
    </source>
</evidence>
<dbReference type="GO" id="GO:0005787">
    <property type="term" value="C:signal peptidase complex"/>
    <property type="evidence" value="ECO:0007669"/>
    <property type="project" value="UniProtKB-UniRule"/>
</dbReference>
<dbReference type="Pfam" id="PF04573">
    <property type="entry name" value="SPC22"/>
    <property type="match status" value="1"/>
</dbReference>
<protein>
    <recommendedName>
        <fullName evidence="8 10">Signal peptidase complex subunit 3</fullName>
    </recommendedName>
</protein>
<evidence type="ECO:0000256" key="7">
    <source>
        <dbReference type="ARBA" id="ARBA00023136"/>
    </source>
</evidence>
<evidence type="ECO:0000256" key="6">
    <source>
        <dbReference type="ARBA" id="ARBA00022989"/>
    </source>
</evidence>
<dbReference type="Proteomes" id="UP000270296">
    <property type="component" value="Unassembled WGS sequence"/>
</dbReference>
<keyword evidence="3 11" id="KW-0812">Transmembrane</keyword>
<dbReference type="InterPro" id="IPR007653">
    <property type="entry name" value="SPC3"/>
</dbReference>
<evidence type="ECO:0000256" key="5">
    <source>
        <dbReference type="ARBA" id="ARBA00022968"/>
    </source>
</evidence>
<evidence type="ECO:0000256" key="4">
    <source>
        <dbReference type="ARBA" id="ARBA00022824"/>
    </source>
</evidence>
<dbReference type="GO" id="GO:0006465">
    <property type="term" value="P:signal peptide processing"/>
    <property type="evidence" value="ECO:0007669"/>
    <property type="project" value="UniProtKB-UniRule"/>
</dbReference>
<evidence type="ECO:0000256" key="10">
    <source>
        <dbReference type="PIRNR" id="PIRNR016089"/>
    </source>
</evidence>
<comment type="similarity">
    <text evidence="2 10">Belongs to the SPCS3 family.</text>
</comment>
<evidence type="ECO:0000256" key="8">
    <source>
        <dbReference type="ARBA" id="ARBA00029556"/>
    </source>
</evidence>
<dbReference type="OrthoDB" id="10261524at2759"/>
<evidence type="ECO:0000256" key="9">
    <source>
        <dbReference type="ARBA" id="ARBA00046080"/>
    </source>
</evidence>
<proteinExistence type="inferred from homology"/>
<reference evidence="14" key="1">
    <citation type="submission" date="2016-06" db="UniProtKB">
        <authorList>
            <consortium name="WormBaseParasite"/>
        </authorList>
    </citation>
    <scope>IDENTIFICATION</scope>
</reference>
<keyword evidence="7 10" id="KW-0472">Membrane</keyword>
<evidence type="ECO:0000313" key="14">
    <source>
        <dbReference type="WBParaSite" id="SBAD_0000829201-mRNA-1"/>
    </source>
</evidence>
<keyword evidence="5" id="KW-0735">Signal-anchor</keyword>
<accession>A0A183IWJ9</accession>
<evidence type="ECO:0000256" key="11">
    <source>
        <dbReference type="SAM" id="Phobius"/>
    </source>
</evidence>
<dbReference type="PANTHER" id="PTHR12804">
    <property type="entry name" value="MICROSOMAL SIGNAL PEPTIDASE 23 KD SUBUNIT SPC22/23"/>
    <property type="match status" value="1"/>
</dbReference>
<evidence type="ECO:0000256" key="1">
    <source>
        <dbReference type="ARBA" id="ARBA00004648"/>
    </source>
</evidence>
<dbReference type="AlphaFoldDB" id="A0A183IWJ9"/>
<comment type="subcellular location">
    <subcellularLocation>
        <location evidence="1">Endoplasmic reticulum membrane</location>
        <topology evidence="1">Single-pass type II membrane protein</topology>
    </subcellularLocation>
</comment>
<organism evidence="14">
    <name type="scientific">Soboliphyme baturini</name>
    <dbReference type="NCBI Taxonomy" id="241478"/>
    <lineage>
        <taxon>Eukaryota</taxon>
        <taxon>Metazoa</taxon>
        <taxon>Ecdysozoa</taxon>
        <taxon>Nematoda</taxon>
        <taxon>Enoplea</taxon>
        <taxon>Dorylaimia</taxon>
        <taxon>Dioctophymatida</taxon>
        <taxon>Dioctophymatoidea</taxon>
        <taxon>Soboliphymatidae</taxon>
        <taxon>Soboliphyme</taxon>
    </lineage>
</organism>
<evidence type="ECO:0000313" key="12">
    <source>
        <dbReference type="EMBL" id="VDP15004.1"/>
    </source>
</evidence>
<feature type="transmembrane region" description="Helical" evidence="11">
    <location>
        <begin position="12"/>
        <end position="32"/>
    </location>
</feature>
<keyword evidence="4 10" id="KW-0256">Endoplasmic reticulum</keyword>
<dbReference type="PIRSF" id="PIRSF016089">
    <property type="entry name" value="SPC22"/>
    <property type="match status" value="1"/>
</dbReference>
<name>A0A183IWJ9_9BILA</name>
<gene>
    <name evidence="12" type="ORF">SBAD_LOCUS7997</name>
</gene>
<dbReference type="GO" id="GO:0045047">
    <property type="term" value="P:protein targeting to ER"/>
    <property type="evidence" value="ECO:0007669"/>
    <property type="project" value="TreeGrafter"/>
</dbReference>
<dbReference type="EMBL" id="UZAM01011148">
    <property type="protein sequence ID" value="VDP15004.1"/>
    <property type="molecule type" value="Genomic_DNA"/>
</dbReference>
<evidence type="ECO:0000256" key="2">
    <source>
        <dbReference type="ARBA" id="ARBA00009289"/>
    </source>
</evidence>
<sequence length="108" mass="12100">MYSVPSRLNAAFAYTISVLSAVTFCCFLSTAFRQYSTSALISSSRPIVKHLPDYSAARDSSDLGYVNFNVEVDLTPLFDWNVKQLFLFLTAEYETTENVSSFVMIPIS</sequence>
<dbReference type="PANTHER" id="PTHR12804:SF0">
    <property type="entry name" value="SIGNAL PEPTIDASE COMPLEX SUBUNIT 3"/>
    <property type="match status" value="1"/>
</dbReference>
<dbReference type="WBParaSite" id="SBAD_0000829201-mRNA-1">
    <property type="protein sequence ID" value="SBAD_0000829201-mRNA-1"/>
    <property type="gene ID" value="SBAD_0000829201"/>
</dbReference>
<keyword evidence="6 11" id="KW-1133">Transmembrane helix</keyword>
<keyword evidence="13" id="KW-1185">Reference proteome</keyword>
<reference evidence="12 13" key="2">
    <citation type="submission" date="2018-11" db="EMBL/GenBank/DDBJ databases">
        <authorList>
            <consortium name="Pathogen Informatics"/>
        </authorList>
    </citation>
    <scope>NUCLEOTIDE SEQUENCE [LARGE SCALE GENOMIC DNA]</scope>
</reference>
<comment type="function">
    <text evidence="9">Essential component of the signal peptidase complex (SPC) which catalyzes the cleavage of N-terminal signal sequences from nascent proteins as they are translocated into the lumen of the endoplasmic reticulum. Essential for the SPC catalytic activity, possibly by stabilizing and positioning the active center of the complex close to the lumenal surface.</text>
</comment>